<keyword evidence="4" id="KW-1185">Reference proteome</keyword>
<dbReference type="RefSeq" id="WP_015916373.1">
    <property type="nucleotide sequence ID" value="NC_011989.1"/>
</dbReference>
<dbReference type="Pfam" id="PF05598">
    <property type="entry name" value="DUF772"/>
    <property type="match status" value="1"/>
</dbReference>
<feature type="domain" description="Transposase InsH N-terminal" evidence="1">
    <location>
        <begin position="41"/>
        <end position="133"/>
    </location>
</feature>
<sequence length="499" mass="56795">MFLSIGTLPEDSRFHDAMVYFDMAHLSGTDRSQMLLLPEVVDDYVGPDNPVRFIEAFIDGLDLQASGFIRVEPKLTSRPGYDPADLLKLYLYGYLNRVRSSRRLEAETHRNIEVIWLLRRLTPDHKTIANFRRVNHAAFRQVFREFVILCRQLDLFGRELLAVDGTRIKAVNNKERNFTRAALTKFIREADERLTEYMKRLDNGDAQEENTGGGGPRAKNLAEKITAIKGKRDRHKALLDELDRTGEDQISLTDMDSRAMARMTKVGVGYNIQLAVDVKHKLIAEQEVSNQVVDMGLLTQATQAAMDNLGVEQIEVVADRGYFKVEDIEACEKAGITAYVPKPLRGAAVREGFFSKDEFRYNAEKDVYVCPAGEHLSPRYEKKTRDLKLVEYCNREACRSCDLKAHCTHGYRRVGRVENEAVLDRMAARLAARPEVLDQRRETVEHPFGTIKQWMYQGSFLMRRLENVQGEFSLTALAYNIRRAITLVGVAGLIGAVRA</sequence>
<dbReference type="PANTHER" id="PTHR33408:SF2">
    <property type="entry name" value="TRANSPOSASE DDE DOMAIN-CONTAINING PROTEIN"/>
    <property type="match status" value="1"/>
</dbReference>
<evidence type="ECO:0000259" key="2">
    <source>
        <dbReference type="Pfam" id="PF13751"/>
    </source>
</evidence>
<dbReference type="InterPro" id="IPR047629">
    <property type="entry name" value="IS1182_transpos"/>
</dbReference>
<proteinExistence type="predicted"/>
<reference evidence="3 4" key="1">
    <citation type="journal article" date="2009" name="J. Bacteriol.">
        <title>Genome sequences of three Agrobacterium biovars help elucidate the evolution of multichromosome genomes in bacteria.</title>
        <authorList>
            <person name="Slater S.C."/>
            <person name="Goldman B.S."/>
            <person name="Goodner B."/>
            <person name="Setubal J.C."/>
            <person name="Farrand S.K."/>
            <person name="Nester E.W."/>
            <person name="Burr T.J."/>
            <person name="Banta L."/>
            <person name="Dickerman A.W."/>
            <person name="Paulsen I."/>
            <person name="Otten L."/>
            <person name="Suen G."/>
            <person name="Welch R."/>
            <person name="Almeida N.F."/>
            <person name="Arnold F."/>
            <person name="Burton O.T."/>
            <person name="Du Z."/>
            <person name="Ewing A."/>
            <person name="Godsy E."/>
            <person name="Heisel S."/>
            <person name="Houmiel K.L."/>
            <person name="Jhaveri J."/>
            <person name="Lu J."/>
            <person name="Miller N.M."/>
            <person name="Norton S."/>
            <person name="Chen Q."/>
            <person name="Phoolcharoen W."/>
            <person name="Ohlin V."/>
            <person name="Ondrusek D."/>
            <person name="Pride N."/>
            <person name="Stricklin S.L."/>
            <person name="Sun J."/>
            <person name="Wheeler C."/>
            <person name="Wilson L."/>
            <person name="Zhu H."/>
            <person name="Wood D.W."/>
        </authorList>
    </citation>
    <scope>NUCLEOTIDE SEQUENCE [LARGE SCALE GENOMIC DNA]</scope>
    <source>
        <strain evidence="4">S4 / ATCC BAA-846</strain>
    </source>
</reference>
<evidence type="ECO:0008006" key="5">
    <source>
        <dbReference type="Google" id="ProtNLM"/>
    </source>
</evidence>
<dbReference type="PANTHER" id="PTHR33408">
    <property type="entry name" value="TRANSPOSASE"/>
    <property type="match status" value="1"/>
</dbReference>
<dbReference type="InterPro" id="IPR008490">
    <property type="entry name" value="Transposase_InsH_N"/>
</dbReference>
<dbReference type="Proteomes" id="UP000001596">
    <property type="component" value="Chromosome 1"/>
</dbReference>
<accession>B9JXH4</accession>
<dbReference type="DNASU" id="7388372"/>
<protein>
    <recommendedName>
        <fullName evidence="5">IS1182 family transposase</fullName>
    </recommendedName>
</protein>
<evidence type="ECO:0000259" key="1">
    <source>
        <dbReference type="Pfam" id="PF05598"/>
    </source>
</evidence>
<dbReference type="EMBL" id="CP000633">
    <property type="protein sequence ID" value="ACM36952.1"/>
    <property type="molecule type" value="Genomic_DNA"/>
</dbReference>
<dbReference type="NCBIfam" id="NF033551">
    <property type="entry name" value="transpos_IS1182"/>
    <property type="match status" value="1"/>
</dbReference>
<dbReference type="InterPro" id="IPR025668">
    <property type="entry name" value="Tnp_DDE_dom"/>
</dbReference>
<dbReference type="AlphaFoldDB" id="B9JXH4"/>
<dbReference type="eggNOG" id="COG3666">
    <property type="taxonomic scope" value="Bacteria"/>
</dbReference>
<dbReference type="HOGENOM" id="CLU_021293_12_3_5"/>
<dbReference type="STRING" id="311402.Avi_2713"/>
<dbReference type="KEGG" id="avi:Avi_2713"/>
<gene>
    <name evidence="3" type="ordered locus">Avi_2713</name>
</gene>
<name>B9JXH4_ALLAM</name>
<evidence type="ECO:0000313" key="3">
    <source>
        <dbReference type="EMBL" id="ACM36952.1"/>
    </source>
</evidence>
<feature type="domain" description="Transposase DDE" evidence="2">
    <location>
        <begin position="369"/>
        <end position="483"/>
    </location>
</feature>
<evidence type="ECO:0000313" key="4">
    <source>
        <dbReference type="Proteomes" id="UP000001596"/>
    </source>
</evidence>
<dbReference type="Pfam" id="PF13751">
    <property type="entry name" value="DDE_Tnp_1_6"/>
    <property type="match status" value="1"/>
</dbReference>
<organism evidence="3 4">
    <name type="scientific">Allorhizobium ampelinum (strain ATCC BAA-846 / DSM 112012 / S4)</name>
    <name type="common">Agrobacterium vitis (strain S4)</name>
    <dbReference type="NCBI Taxonomy" id="311402"/>
    <lineage>
        <taxon>Bacteria</taxon>
        <taxon>Pseudomonadati</taxon>
        <taxon>Pseudomonadota</taxon>
        <taxon>Alphaproteobacteria</taxon>
        <taxon>Hyphomicrobiales</taxon>
        <taxon>Rhizobiaceae</taxon>
        <taxon>Rhizobium/Agrobacterium group</taxon>
        <taxon>Allorhizobium</taxon>
        <taxon>Allorhizobium ampelinum</taxon>
    </lineage>
</organism>